<keyword evidence="8" id="KW-0067">ATP-binding</keyword>
<dbReference type="Gene3D" id="3.40.50.1260">
    <property type="entry name" value="Phosphoglycerate kinase, N-terminal domain"/>
    <property type="match status" value="2"/>
</dbReference>
<evidence type="ECO:0000256" key="3">
    <source>
        <dbReference type="ARBA" id="ARBA00008982"/>
    </source>
</evidence>
<evidence type="ECO:0000256" key="2">
    <source>
        <dbReference type="ARBA" id="ARBA00004838"/>
    </source>
</evidence>
<proteinExistence type="inferred from homology"/>
<comment type="similarity">
    <text evidence="3">Belongs to the phosphoglycerate kinase family.</text>
</comment>
<keyword evidence="7" id="KW-0418">Kinase</keyword>
<dbReference type="GO" id="GO:0005829">
    <property type="term" value="C:cytosol"/>
    <property type="evidence" value="ECO:0007669"/>
    <property type="project" value="TreeGrafter"/>
</dbReference>
<keyword evidence="6" id="KW-0547">Nucleotide-binding</keyword>
<dbReference type="GO" id="GO:0004618">
    <property type="term" value="F:phosphoglycerate kinase activity"/>
    <property type="evidence" value="ECO:0007669"/>
    <property type="project" value="UniProtKB-EC"/>
</dbReference>
<keyword evidence="5" id="KW-0808">Transferase</keyword>
<accession>A0A381NH94</accession>
<keyword evidence="9" id="KW-0324">Glycolysis</keyword>
<feature type="non-terminal residue" evidence="10">
    <location>
        <position position="1"/>
    </location>
</feature>
<dbReference type="InterPro" id="IPR015824">
    <property type="entry name" value="Phosphoglycerate_kinase_N"/>
</dbReference>
<evidence type="ECO:0000256" key="4">
    <source>
        <dbReference type="ARBA" id="ARBA00013061"/>
    </source>
</evidence>
<dbReference type="PANTHER" id="PTHR11406">
    <property type="entry name" value="PHOSPHOGLYCERATE KINASE"/>
    <property type="match status" value="1"/>
</dbReference>
<evidence type="ECO:0000313" key="10">
    <source>
        <dbReference type="EMBL" id="SUZ53962.1"/>
    </source>
</evidence>
<comment type="catalytic activity">
    <reaction evidence="1">
        <text>(2R)-3-phosphoglycerate + ATP = (2R)-3-phospho-glyceroyl phosphate + ADP</text>
        <dbReference type="Rhea" id="RHEA:14801"/>
        <dbReference type="ChEBI" id="CHEBI:30616"/>
        <dbReference type="ChEBI" id="CHEBI:57604"/>
        <dbReference type="ChEBI" id="CHEBI:58272"/>
        <dbReference type="ChEBI" id="CHEBI:456216"/>
        <dbReference type="EC" id="2.7.2.3"/>
    </reaction>
</comment>
<dbReference type="HAMAP" id="MF_00145">
    <property type="entry name" value="Phosphoglyc_kinase"/>
    <property type="match status" value="1"/>
</dbReference>
<dbReference type="InterPro" id="IPR015911">
    <property type="entry name" value="Phosphoglycerate_kinase_CS"/>
</dbReference>
<dbReference type="InterPro" id="IPR036043">
    <property type="entry name" value="Phosphoglycerate_kinase_sf"/>
</dbReference>
<evidence type="ECO:0000256" key="8">
    <source>
        <dbReference type="ARBA" id="ARBA00022840"/>
    </source>
</evidence>
<evidence type="ECO:0000256" key="5">
    <source>
        <dbReference type="ARBA" id="ARBA00022679"/>
    </source>
</evidence>
<dbReference type="GO" id="GO:0006094">
    <property type="term" value="P:gluconeogenesis"/>
    <property type="evidence" value="ECO:0007669"/>
    <property type="project" value="TreeGrafter"/>
</dbReference>
<dbReference type="PROSITE" id="PS00111">
    <property type="entry name" value="PGLYCERATE_KINASE"/>
    <property type="match status" value="1"/>
</dbReference>
<evidence type="ECO:0000256" key="7">
    <source>
        <dbReference type="ARBA" id="ARBA00022777"/>
    </source>
</evidence>
<dbReference type="InterPro" id="IPR001576">
    <property type="entry name" value="Phosphoglycerate_kinase"/>
</dbReference>
<reference evidence="10" key="1">
    <citation type="submission" date="2018-05" db="EMBL/GenBank/DDBJ databases">
        <authorList>
            <person name="Lanie J.A."/>
            <person name="Ng W.-L."/>
            <person name="Kazmierczak K.M."/>
            <person name="Andrzejewski T.M."/>
            <person name="Davidsen T.M."/>
            <person name="Wayne K.J."/>
            <person name="Tettelin H."/>
            <person name="Glass J.I."/>
            <person name="Rusch D."/>
            <person name="Podicherti R."/>
            <person name="Tsui H.-C.T."/>
            <person name="Winkler M.E."/>
        </authorList>
    </citation>
    <scope>NUCLEOTIDE SEQUENCE</scope>
</reference>
<dbReference type="PIRSF" id="PIRSF000724">
    <property type="entry name" value="Pgk"/>
    <property type="match status" value="1"/>
</dbReference>
<organism evidence="10">
    <name type="scientific">marine metagenome</name>
    <dbReference type="NCBI Taxonomy" id="408172"/>
    <lineage>
        <taxon>unclassified sequences</taxon>
        <taxon>metagenomes</taxon>
        <taxon>ecological metagenomes</taxon>
    </lineage>
</organism>
<sequence>VDVPRLEDLGDLSGRRVLVRCDFNVPLSGGAITDDLRIRAVLPTLRYLLDAGAEVTACSHLGRPRGAPDPAFAMDPVRDRLAELAPGVSLLENLRFDPGETANDPAFTERLVHDQDAYVNDAFGASHRAHASVVGPPRHLPSAAGRLLAREVEVLGGIRESPKRPFIGIIGGAKVSDKLGVVKALLDVVDELLIGGGMCFTFLAARGASVGASLLEEDMVEACAGLLESGAPIRLPIDLTALGPGGRIGDPSAGGEVRQAGTSLPDGWMGLDIGPGSAVEFCDVIAEARTVLWNGPMGVFEDPRFAAGTRTVAEAVADCRGFTVVGGGDSAAAARQFGVADRMDHVSTGGGAALALIEQGDLPGLAALRGDA</sequence>
<dbReference type="EMBL" id="UINC01000359">
    <property type="protein sequence ID" value="SUZ53962.1"/>
    <property type="molecule type" value="Genomic_DNA"/>
</dbReference>
<dbReference type="EC" id="2.7.2.3" evidence="4"/>
<dbReference type="SUPFAM" id="SSF53748">
    <property type="entry name" value="Phosphoglycerate kinase"/>
    <property type="match status" value="1"/>
</dbReference>
<dbReference type="PRINTS" id="PR00477">
    <property type="entry name" value="PHGLYCKINASE"/>
</dbReference>
<evidence type="ECO:0000256" key="9">
    <source>
        <dbReference type="ARBA" id="ARBA00023152"/>
    </source>
</evidence>
<name>A0A381NH94_9ZZZZ</name>
<dbReference type="GO" id="GO:0006096">
    <property type="term" value="P:glycolytic process"/>
    <property type="evidence" value="ECO:0007669"/>
    <property type="project" value="UniProtKB-KW"/>
</dbReference>
<dbReference type="GO" id="GO:0005524">
    <property type="term" value="F:ATP binding"/>
    <property type="evidence" value="ECO:0007669"/>
    <property type="project" value="UniProtKB-KW"/>
</dbReference>
<dbReference type="GO" id="GO:0043531">
    <property type="term" value="F:ADP binding"/>
    <property type="evidence" value="ECO:0007669"/>
    <property type="project" value="TreeGrafter"/>
</dbReference>
<dbReference type="AlphaFoldDB" id="A0A381NH94"/>
<dbReference type="Pfam" id="PF00162">
    <property type="entry name" value="PGK"/>
    <property type="match status" value="2"/>
</dbReference>
<dbReference type="FunFam" id="3.40.50.1260:FF:000031">
    <property type="entry name" value="Phosphoglycerate kinase 1"/>
    <property type="match status" value="1"/>
</dbReference>
<protein>
    <recommendedName>
        <fullName evidence="4">phosphoglycerate kinase</fullName>
        <ecNumber evidence="4">2.7.2.3</ecNumber>
    </recommendedName>
</protein>
<dbReference type="PANTHER" id="PTHR11406:SF23">
    <property type="entry name" value="PHOSPHOGLYCERATE KINASE 1, CHLOROPLASTIC-RELATED"/>
    <property type="match status" value="1"/>
</dbReference>
<evidence type="ECO:0000256" key="1">
    <source>
        <dbReference type="ARBA" id="ARBA00000642"/>
    </source>
</evidence>
<comment type="pathway">
    <text evidence="2">Carbohydrate degradation; glycolysis; pyruvate from D-glyceraldehyde 3-phosphate: step 2/5.</text>
</comment>
<gene>
    <name evidence="10" type="ORF">METZ01_LOCUS6816</name>
</gene>
<evidence type="ECO:0000256" key="6">
    <source>
        <dbReference type="ARBA" id="ARBA00022741"/>
    </source>
</evidence>